<evidence type="ECO:0000256" key="5">
    <source>
        <dbReference type="SAM" id="MobiDB-lite"/>
    </source>
</evidence>
<keyword evidence="4 6" id="KW-0472">Membrane</keyword>
<keyword evidence="9" id="KW-0675">Receptor</keyword>
<evidence type="ECO:0000313" key="10">
    <source>
        <dbReference type="Proteomes" id="UP000031192"/>
    </source>
</evidence>
<dbReference type="InterPro" id="IPR023041">
    <property type="entry name" value="Glucose_rcpt_Git3-like_N"/>
</dbReference>
<dbReference type="Proteomes" id="UP000031192">
    <property type="component" value="Unassembled WGS sequence"/>
</dbReference>
<evidence type="ECO:0000256" key="6">
    <source>
        <dbReference type="SAM" id="Phobius"/>
    </source>
</evidence>
<feature type="domain" description="Glucose receptor Git3-like N-terminal" evidence="7">
    <location>
        <begin position="47"/>
        <end position="249"/>
    </location>
</feature>
<feature type="transmembrane region" description="Helical" evidence="6">
    <location>
        <begin position="142"/>
        <end position="167"/>
    </location>
</feature>
<evidence type="ECO:0000256" key="3">
    <source>
        <dbReference type="ARBA" id="ARBA00022989"/>
    </source>
</evidence>
<evidence type="ECO:0000256" key="1">
    <source>
        <dbReference type="ARBA" id="ARBA00004141"/>
    </source>
</evidence>
<dbReference type="Pfam" id="PF11710">
    <property type="entry name" value="Git3"/>
    <property type="match status" value="1"/>
</dbReference>
<accession>A0A0B4GH25</accession>
<dbReference type="PANTHER" id="PTHR23112:SF37">
    <property type="entry name" value="G PROTEIN-COUPLED RECEPTOR GPR1"/>
    <property type="match status" value="1"/>
</dbReference>
<feature type="region of interest" description="Disordered" evidence="5">
    <location>
        <begin position="360"/>
        <end position="384"/>
    </location>
</feature>
<evidence type="ECO:0000259" key="8">
    <source>
        <dbReference type="Pfam" id="PF11970"/>
    </source>
</evidence>
<dbReference type="EMBL" id="AZNH01000120">
    <property type="protein sequence ID" value="KID81798.1"/>
    <property type="molecule type" value="Genomic_DNA"/>
</dbReference>
<feature type="transmembrane region" description="Helical" evidence="6">
    <location>
        <begin position="179"/>
        <end position="197"/>
    </location>
</feature>
<keyword evidence="10" id="KW-1185">Reference proteome</keyword>
<keyword evidence="2 6" id="KW-0812">Transmembrane</keyword>
<feature type="transmembrane region" description="Helical" evidence="6">
    <location>
        <begin position="225"/>
        <end position="245"/>
    </location>
</feature>
<dbReference type="Pfam" id="PF11970">
    <property type="entry name" value="GPR_Gpa2_C"/>
    <property type="match status" value="1"/>
</dbReference>
<protein>
    <submittedName>
        <fullName evidence="9">BcGPR1, G protein-coupled receptor</fullName>
    </submittedName>
</protein>
<organism evidence="9 10">
    <name type="scientific">Metarhizium guizhouense (strain ARSEF 977)</name>
    <dbReference type="NCBI Taxonomy" id="1276136"/>
    <lineage>
        <taxon>Eukaryota</taxon>
        <taxon>Fungi</taxon>
        <taxon>Dikarya</taxon>
        <taxon>Ascomycota</taxon>
        <taxon>Pezizomycotina</taxon>
        <taxon>Sordariomycetes</taxon>
        <taxon>Hypocreomycetidae</taxon>
        <taxon>Hypocreales</taxon>
        <taxon>Clavicipitaceae</taxon>
        <taxon>Metarhizium</taxon>
    </lineage>
</organism>
<feature type="transmembrane region" description="Helical" evidence="6">
    <location>
        <begin position="45"/>
        <end position="69"/>
    </location>
</feature>
<reference evidence="9 10" key="1">
    <citation type="journal article" date="2014" name="Proc. Natl. Acad. Sci. U.S.A.">
        <title>Trajectory and genomic determinants of fungal-pathogen speciation and host adaptation.</title>
        <authorList>
            <person name="Hu X."/>
            <person name="Xiao G."/>
            <person name="Zheng P."/>
            <person name="Shang Y."/>
            <person name="Su Y."/>
            <person name="Zhang X."/>
            <person name="Liu X."/>
            <person name="Zhan S."/>
            <person name="St Leger R.J."/>
            <person name="Wang C."/>
        </authorList>
    </citation>
    <scope>NUCLEOTIDE SEQUENCE [LARGE SCALE GENOMIC DNA]</scope>
    <source>
        <strain evidence="9 10">ARSEF 977</strain>
    </source>
</reference>
<feature type="transmembrane region" description="Helical" evidence="6">
    <location>
        <begin position="457"/>
        <end position="479"/>
    </location>
</feature>
<comment type="caution">
    <text evidence="9">The sequence shown here is derived from an EMBL/GenBank/DDBJ whole genome shotgun (WGS) entry which is preliminary data.</text>
</comment>
<evidence type="ECO:0000313" key="9">
    <source>
        <dbReference type="EMBL" id="KID81798.1"/>
    </source>
</evidence>
<keyword evidence="3 6" id="KW-1133">Transmembrane helix</keyword>
<feature type="transmembrane region" description="Helical" evidence="6">
    <location>
        <begin position="428"/>
        <end position="445"/>
    </location>
</feature>
<dbReference type="HOGENOM" id="CLU_017709_1_1_1"/>
<proteinExistence type="predicted"/>
<feature type="transmembrane region" description="Helical" evidence="6">
    <location>
        <begin position="101"/>
        <end position="122"/>
    </location>
</feature>
<gene>
    <name evidence="9" type="ORF">MGU_10875</name>
</gene>
<dbReference type="GO" id="GO:0005886">
    <property type="term" value="C:plasma membrane"/>
    <property type="evidence" value="ECO:0007669"/>
    <property type="project" value="TreeGrafter"/>
</dbReference>
<name>A0A0B4GH25_METGA</name>
<dbReference type="InterPro" id="IPR022596">
    <property type="entry name" value="GPR1/2/3_C"/>
</dbReference>
<dbReference type="GO" id="GO:0007189">
    <property type="term" value="P:adenylate cyclase-activating G protein-coupled receptor signaling pathway"/>
    <property type="evidence" value="ECO:0007669"/>
    <property type="project" value="TreeGrafter"/>
</dbReference>
<dbReference type="PANTHER" id="PTHR23112">
    <property type="entry name" value="G PROTEIN-COUPLED RECEPTOR 157-RELATED"/>
    <property type="match status" value="1"/>
</dbReference>
<comment type="subcellular location">
    <subcellularLocation>
        <location evidence="1">Membrane</location>
        <topology evidence="1">Multi-pass membrane protein</topology>
    </subcellularLocation>
</comment>
<dbReference type="GO" id="GO:0004930">
    <property type="term" value="F:G protein-coupled receptor activity"/>
    <property type="evidence" value="ECO:0007669"/>
    <property type="project" value="TreeGrafter"/>
</dbReference>
<dbReference type="AlphaFoldDB" id="A0A0B4GH25"/>
<feature type="domain" description="G protein-coupled receptor GPR1/2/3 C-terminal" evidence="8">
    <location>
        <begin position="416"/>
        <end position="485"/>
    </location>
</feature>
<feature type="compositionally biased region" description="Polar residues" evidence="5">
    <location>
        <begin position="361"/>
        <end position="384"/>
    </location>
</feature>
<dbReference type="SUPFAM" id="SSF81321">
    <property type="entry name" value="Family A G protein-coupled receptor-like"/>
    <property type="match status" value="1"/>
</dbReference>
<sequence length="566" mass="63837">MPLGHHDLNSAYVERSWLGPARQLLTTFSRRDSEFRSFSQHQLHVLWVTSLIVASVSVVATMFATFWFVRMRRSFRHKQVPPTLVISSSARVAMLTHSLHSLLLLLIQSNMLQAMWFVIVPAVQMARGFVASDSPLCQVSGFFLALGIEACDVAVVLVSLHTALYIFRGSNGLYPYRRVAYCAFVLVPLLLSSLAFINKPAFSNSGQYCYLPANPDWVQRALSWVPRYITIVTICVAHLSTYFYIDCLVKQVSRAETASREALLTVGHHGHRQQYSHSRPARRDTYALEELRGLAPMPENRIQWKIPAVGMSLGVSSHQQAAYLPLRNPQFPESCVSTLQEPVTSRMEWMLCDAPSLPLRSKSTAPRHSSNRPLAGTATSSPSNTKLMLHREARSSLSTPCVVLSPAEPDATSMDKRRDSTRRQVRRLFIYPIVYILAWIMPFVNHVTPQGKSSFGLMLASVISLCVQGIADSLVFSILEKPWRHPRLVKGSGWRFWCEAWPGRSAVDSTTANIGRSREEALVESRIALRRRNEELVERRMLRLVPHSAPREWWDMSLGSVKEPGD</sequence>
<evidence type="ECO:0000256" key="4">
    <source>
        <dbReference type="ARBA" id="ARBA00023136"/>
    </source>
</evidence>
<evidence type="ECO:0000256" key="2">
    <source>
        <dbReference type="ARBA" id="ARBA00022692"/>
    </source>
</evidence>
<evidence type="ECO:0000259" key="7">
    <source>
        <dbReference type="Pfam" id="PF11710"/>
    </source>
</evidence>